<dbReference type="InterPro" id="IPR006076">
    <property type="entry name" value="FAD-dep_OxRdtase"/>
</dbReference>
<dbReference type="OrthoDB" id="9806257at2"/>
<keyword evidence="1" id="KW-0560">Oxidoreductase</keyword>
<evidence type="ECO:0000313" key="3">
    <source>
        <dbReference type="Proteomes" id="UP000199494"/>
    </source>
</evidence>
<dbReference type="EMBL" id="FMZE01000002">
    <property type="protein sequence ID" value="SDC42423.1"/>
    <property type="molecule type" value="Genomic_DNA"/>
</dbReference>
<sequence length="420" mass="44359">MTGQGWSARGPRTAVVVGAGVLGLSTAWFLQERGVEVTVVDRAGVGAGASWGNAGWLSPALALPLNEPGVLRFGIRSLFDRAAPLHVPMTPNPALWRFLLRFAVRCRWPEWERVAKANLALSGKSLEAFDQLAGAGVDVGAMQAPVTALFENQKGAAGLIGELERLRDVGQDVSYRGLTGSELADWLPQASGRMGAAVRVDGQRYVDPGAFTAALADSVRARGGVIRSGFEVVDVRPRRYAVSVRSASTGSVSAQVVVLATGAWLDGLSRRFGVAVPVRAGRGYSFTVPVDEPVPGPVYLPGIRVACTPYKGALRVAGTMEFRGPDAAMRPARIEAIVASARPFLSGVDWDRRTDEWVGPRPVTHDGKPVIGATAAPGVYVAGGHGMWGLTQGPVSGRLLAEQITTGDPPGELRDFDPLR</sequence>
<dbReference type="Pfam" id="PF01266">
    <property type="entry name" value="DAO"/>
    <property type="match status" value="1"/>
</dbReference>
<dbReference type="GO" id="GO:0016491">
    <property type="term" value="F:oxidoreductase activity"/>
    <property type="evidence" value="ECO:0007669"/>
    <property type="project" value="UniProtKB-KW"/>
</dbReference>
<dbReference type="SUPFAM" id="SSF51971">
    <property type="entry name" value="Nucleotide-binding domain"/>
    <property type="match status" value="1"/>
</dbReference>
<organism evidence="2 3">
    <name type="scientific">Prauserella marina</name>
    <dbReference type="NCBI Taxonomy" id="530584"/>
    <lineage>
        <taxon>Bacteria</taxon>
        <taxon>Bacillati</taxon>
        <taxon>Actinomycetota</taxon>
        <taxon>Actinomycetes</taxon>
        <taxon>Pseudonocardiales</taxon>
        <taxon>Pseudonocardiaceae</taxon>
        <taxon>Prauserella</taxon>
    </lineage>
</organism>
<dbReference type="Proteomes" id="UP000199494">
    <property type="component" value="Unassembled WGS sequence"/>
</dbReference>
<evidence type="ECO:0000256" key="1">
    <source>
        <dbReference type="ARBA" id="ARBA00023002"/>
    </source>
</evidence>
<proteinExistence type="predicted"/>
<dbReference type="InterPro" id="IPR036188">
    <property type="entry name" value="FAD/NAD-bd_sf"/>
</dbReference>
<reference evidence="2 3" key="1">
    <citation type="submission" date="2016-10" db="EMBL/GenBank/DDBJ databases">
        <authorList>
            <person name="de Groot N.N."/>
        </authorList>
    </citation>
    <scope>NUCLEOTIDE SEQUENCE [LARGE SCALE GENOMIC DNA]</scope>
    <source>
        <strain evidence="2 3">CGMCC 4.5506</strain>
    </source>
</reference>
<dbReference type="Gene3D" id="3.30.9.10">
    <property type="entry name" value="D-Amino Acid Oxidase, subunit A, domain 2"/>
    <property type="match status" value="1"/>
</dbReference>
<dbReference type="AlphaFoldDB" id="A0A222VKS0"/>
<evidence type="ECO:0000313" key="2">
    <source>
        <dbReference type="EMBL" id="SDC42423.1"/>
    </source>
</evidence>
<dbReference type="KEGG" id="pmad:BAY61_05215"/>
<protein>
    <submittedName>
        <fullName evidence="2">D-amino-acid dehydrogenase</fullName>
    </submittedName>
</protein>
<dbReference type="PANTHER" id="PTHR13847:SF289">
    <property type="entry name" value="GLYCINE OXIDASE"/>
    <property type="match status" value="1"/>
</dbReference>
<keyword evidence="3" id="KW-1185">Reference proteome</keyword>
<name>A0A222VKS0_9PSEU</name>
<dbReference type="SUPFAM" id="SSF54373">
    <property type="entry name" value="FAD-linked reductases, C-terminal domain"/>
    <property type="match status" value="1"/>
</dbReference>
<gene>
    <name evidence="2" type="ORF">SAMN05421630_10247</name>
</gene>
<dbReference type="STRING" id="530584.SAMN05421630_10247"/>
<dbReference type="GO" id="GO:0005737">
    <property type="term" value="C:cytoplasm"/>
    <property type="evidence" value="ECO:0007669"/>
    <property type="project" value="TreeGrafter"/>
</dbReference>
<accession>A0A222VKS0</accession>
<dbReference type="PANTHER" id="PTHR13847">
    <property type="entry name" value="SARCOSINE DEHYDROGENASE-RELATED"/>
    <property type="match status" value="1"/>
</dbReference>
<dbReference type="RefSeq" id="WP_091799149.1">
    <property type="nucleotide sequence ID" value="NZ_CP016353.1"/>
</dbReference>
<dbReference type="Gene3D" id="3.50.50.60">
    <property type="entry name" value="FAD/NAD(P)-binding domain"/>
    <property type="match status" value="2"/>
</dbReference>